<dbReference type="Gene3D" id="3.30.200.20">
    <property type="entry name" value="Phosphorylase Kinase, domain 1"/>
    <property type="match status" value="1"/>
</dbReference>
<dbReference type="SUPFAM" id="SSF56112">
    <property type="entry name" value="Protein kinase-like (PK-like)"/>
    <property type="match status" value="1"/>
</dbReference>
<organism evidence="6 7">
    <name type="scientific">Psophocarpus tetragonolobus</name>
    <name type="common">Winged bean</name>
    <name type="synonym">Dolichos tetragonolobus</name>
    <dbReference type="NCBI Taxonomy" id="3891"/>
    <lineage>
        <taxon>Eukaryota</taxon>
        <taxon>Viridiplantae</taxon>
        <taxon>Streptophyta</taxon>
        <taxon>Embryophyta</taxon>
        <taxon>Tracheophyta</taxon>
        <taxon>Spermatophyta</taxon>
        <taxon>Magnoliopsida</taxon>
        <taxon>eudicotyledons</taxon>
        <taxon>Gunneridae</taxon>
        <taxon>Pentapetalae</taxon>
        <taxon>rosids</taxon>
        <taxon>fabids</taxon>
        <taxon>Fabales</taxon>
        <taxon>Fabaceae</taxon>
        <taxon>Papilionoideae</taxon>
        <taxon>50 kb inversion clade</taxon>
        <taxon>NPAAA clade</taxon>
        <taxon>indigoferoid/millettioid clade</taxon>
        <taxon>Phaseoleae</taxon>
        <taxon>Psophocarpus</taxon>
    </lineage>
</organism>
<reference evidence="6 7" key="1">
    <citation type="submission" date="2024-01" db="EMBL/GenBank/DDBJ databases">
        <title>The genomes of 5 underutilized Papilionoideae crops provide insights into root nodulation and disease resistanc.</title>
        <authorList>
            <person name="Jiang F."/>
        </authorList>
    </citation>
    <scope>NUCLEOTIDE SEQUENCE [LARGE SCALE GENOMIC DNA]</scope>
    <source>
        <strain evidence="6">DUOXIRENSHENG_FW03</strain>
        <tissue evidence="6">Leaves</tissue>
    </source>
</reference>
<dbReference type="PANTHER" id="PTHR47989:SF62">
    <property type="entry name" value="OS05G0423500 PROTEIN"/>
    <property type="match status" value="1"/>
</dbReference>
<keyword evidence="4" id="KW-1133">Transmembrane helix</keyword>
<dbReference type="InterPro" id="IPR011009">
    <property type="entry name" value="Kinase-like_dom_sf"/>
</dbReference>
<dbReference type="InterPro" id="IPR001245">
    <property type="entry name" value="Ser-Thr/Tyr_kinase_cat_dom"/>
</dbReference>
<dbReference type="GO" id="GO:0004674">
    <property type="term" value="F:protein serine/threonine kinase activity"/>
    <property type="evidence" value="ECO:0007669"/>
    <property type="project" value="UniProtKB-KW"/>
</dbReference>
<dbReference type="InterPro" id="IPR000719">
    <property type="entry name" value="Prot_kinase_dom"/>
</dbReference>
<protein>
    <recommendedName>
        <fullName evidence="5">Protein kinase domain-containing protein</fullName>
    </recommendedName>
</protein>
<accession>A0AAN9SZ59</accession>
<dbReference type="InterPro" id="IPR008271">
    <property type="entry name" value="Ser/Thr_kinase_AS"/>
</dbReference>
<dbReference type="Proteomes" id="UP001386955">
    <property type="component" value="Unassembled WGS sequence"/>
</dbReference>
<dbReference type="EMBL" id="JAYMYS010000002">
    <property type="protein sequence ID" value="KAK7407450.1"/>
    <property type="molecule type" value="Genomic_DNA"/>
</dbReference>
<dbReference type="AlphaFoldDB" id="A0AAN9SZ59"/>
<evidence type="ECO:0000256" key="3">
    <source>
        <dbReference type="ARBA" id="ARBA00022840"/>
    </source>
</evidence>
<sequence>MMNPSKAYFSVKAGPYTLVSNFNPSVYAEERSLEFQGSCSLPWITHDEYALEMLYRVSIGSVAVENAFGTWLDDFGCISGSQYGSVLGIRYRDARMNYTTLTSKDYNYSAPQELYWTARTMGSDGDANMKDYVVMIPKESRRRKDLLIELHPNLKSKPEHADAILNGIEIMKLSDNNYSLAATFELRRIMEQRKKKVPHVIIVAGTLGIILGLFFTFFILIHRAWKKLKWGTSQILPPNSTGRSHQNIQQTLTSGRFLQFTLAEISIATSNFNEAFVIGEGGFGKVYKGILHHKRTPVAGPLSDHLYKKQKQPLPWIQRLKICVGAARGLHYLHTGRSHPVIHRDIKSANILLDQNCVA</sequence>
<keyword evidence="3" id="KW-0067">ATP-binding</keyword>
<keyword evidence="1" id="KW-0808">Transferase</keyword>
<dbReference type="Gene3D" id="1.10.510.10">
    <property type="entry name" value="Transferase(Phosphotransferase) domain 1"/>
    <property type="match status" value="1"/>
</dbReference>
<keyword evidence="1" id="KW-0418">Kinase</keyword>
<name>A0AAN9SZ59_PSOTE</name>
<feature type="domain" description="Protein kinase" evidence="5">
    <location>
        <begin position="196"/>
        <end position="359"/>
    </location>
</feature>
<evidence type="ECO:0000256" key="2">
    <source>
        <dbReference type="ARBA" id="ARBA00022741"/>
    </source>
</evidence>
<dbReference type="PROSITE" id="PS50011">
    <property type="entry name" value="PROTEIN_KINASE_DOM"/>
    <property type="match status" value="1"/>
</dbReference>
<dbReference type="GO" id="GO:0005524">
    <property type="term" value="F:ATP binding"/>
    <property type="evidence" value="ECO:0007669"/>
    <property type="project" value="UniProtKB-KW"/>
</dbReference>
<keyword evidence="1" id="KW-0723">Serine/threonine-protein kinase</keyword>
<evidence type="ECO:0000259" key="5">
    <source>
        <dbReference type="PROSITE" id="PS50011"/>
    </source>
</evidence>
<keyword evidence="2" id="KW-0547">Nucleotide-binding</keyword>
<gene>
    <name evidence="6" type="ORF">VNO78_09389</name>
</gene>
<evidence type="ECO:0000256" key="4">
    <source>
        <dbReference type="SAM" id="Phobius"/>
    </source>
</evidence>
<comment type="caution">
    <text evidence="6">The sequence shown here is derived from an EMBL/GenBank/DDBJ whole genome shotgun (WGS) entry which is preliminary data.</text>
</comment>
<evidence type="ECO:0000313" key="7">
    <source>
        <dbReference type="Proteomes" id="UP001386955"/>
    </source>
</evidence>
<keyword evidence="4" id="KW-0472">Membrane</keyword>
<keyword evidence="7" id="KW-1185">Reference proteome</keyword>
<proteinExistence type="predicted"/>
<dbReference type="PROSITE" id="PS00108">
    <property type="entry name" value="PROTEIN_KINASE_ST"/>
    <property type="match status" value="1"/>
</dbReference>
<dbReference type="Pfam" id="PF07714">
    <property type="entry name" value="PK_Tyr_Ser-Thr"/>
    <property type="match status" value="1"/>
</dbReference>
<evidence type="ECO:0000313" key="6">
    <source>
        <dbReference type="EMBL" id="KAK7407450.1"/>
    </source>
</evidence>
<evidence type="ECO:0000256" key="1">
    <source>
        <dbReference type="ARBA" id="ARBA00022527"/>
    </source>
</evidence>
<dbReference type="PANTHER" id="PTHR47989">
    <property type="entry name" value="OS01G0750732 PROTEIN"/>
    <property type="match status" value="1"/>
</dbReference>
<keyword evidence="4" id="KW-0812">Transmembrane</keyword>
<feature type="transmembrane region" description="Helical" evidence="4">
    <location>
        <begin position="200"/>
        <end position="221"/>
    </location>
</feature>